<evidence type="ECO:0000313" key="3">
    <source>
        <dbReference type="EMBL" id="KAL0415789.1"/>
    </source>
</evidence>
<dbReference type="EMBL" id="JACGWN010000012">
    <property type="protein sequence ID" value="KAL0415789.1"/>
    <property type="molecule type" value="Genomic_DNA"/>
</dbReference>
<dbReference type="AlphaFoldDB" id="A0AAW2UFP6"/>
<accession>A0AAW2UFP6</accession>
<dbReference type="InterPro" id="IPR026960">
    <property type="entry name" value="RVT-Znf"/>
</dbReference>
<sequence length="317" mass="34786">MSWWRRVWQLRIPNKVKVFIWRSCLNALPTNSNLSNRIPGVLVACPFCHEKEDVIHALADCPFARQVWCLSPFNTSLTLSYGRGALLWLQSVSSQLDAGELALFLCFCWAIWWCRNSRVMEGESLAPNLVPGFVSNYLAAFLSQSAATPSQNCIRIPSHWQAPSPHFIVINFDGATFQQGQEFGVGVVARDSLGNCIGWSSRRVARAGDGELAEAVAARDATQLALRRGWSSVQFEGDCSSLNHKLHARVKDCSPVGQIVFDILSFASLLHSCSFNLVRRSGNAVAHCLARSASDFAEGVSDIPSAVVTALALYLAN</sequence>
<dbReference type="InterPro" id="IPR036397">
    <property type="entry name" value="RNaseH_sf"/>
</dbReference>
<dbReference type="Pfam" id="PF13456">
    <property type="entry name" value="RVT_3"/>
    <property type="match status" value="1"/>
</dbReference>
<dbReference type="PANTHER" id="PTHR47074:SF48">
    <property type="entry name" value="POLYNUCLEOTIDYL TRANSFERASE, RIBONUCLEASE H-LIKE SUPERFAMILY PROTEIN"/>
    <property type="match status" value="1"/>
</dbReference>
<dbReference type="CDD" id="cd06222">
    <property type="entry name" value="RNase_H_like"/>
    <property type="match status" value="1"/>
</dbReference>
<evidence type="ECO:0000259" key="1">
    <source>
        <dbReference type="Pfam" id="PF13456"/>
    </source>
</evidence>
<dbReference type="InterPro" id="IPR012337">
    <property type="entry name" value="RNaseH-like_sf"/>
</dbReference>
<gene>
    <name evidence="3" type="ORF">Slati_3410800</name>
</gene>
<evidence type="ECO:0000259" key="2">
    <source>
        <dbReference type="Pfam" id="PF13966"/>
    </source>
</evidence>
<protein>
    <recommendedName>
        <fullName evidence="4">Reverse transcriptase zinc-binding domain-containing protein</fullName>
    </recommendedName>
</protein>
<dbReference type="PANTHER" id="PTHR47074">
    <property type="entry name" value="BNAC02G40300D PROTEIN"/>
    <property type="match status" value="1"/>
</dbReference>
<dbReference type="Pfam" id="PF13966">
    <property type="entry name" value="zf-RVT"/>
    <property type="match status" value="1"/>
</dbReference>
<dbReference type="SUPFAM" id="SSF53098">
    <property type="entry name" value="Ribonuclease H-like"/>
    <property type="match status" value="1"/>
</dbReference>
<reference evidence="3" key="2">
    <citation type="journal article" date="2024" name="Plant">
        <title>Genomic evolution and insights into agronomic trait innovations of Sesamum species.</title>
        <authorList>
            <person name="Miao H."/>
            <person name="Wang L."/>
            <person name="Qu L."/>
            <person name="Liu H."/>
            <person name="Sun Y."/>
            <person name="Le M."/>
            <person name="Wang Q."/>
            <person name="Wei S."/>
            <person name="Zheng Y."/>
            <person name="Lin W."/>
            <person name="Duan Y."/>
            <person name="Cao H."/>
            <person name="Xiong S."/>
            <person name="Wang X."/>
            <person name="Wei L."/>
            <person name="Li C."/>
            <person name="Ma Q."/>
            <person name="Ju M."/>
            <person name="Zhao R."/>
            <person name="Li G."/>
            <person name="Mu C."/>
            <person name="Tian Q."/>
            <person name="Mei H."/>
            <person name="Zhang T."/>
            <person name="Gao T."/>
            <person name="Zhang H."/>
        </authorList>
    </citation>
    <scope>NUCLEOTIDE SEQUENCE</scope>
    <source>
        <strain evidence="3">KEN1</strain>
    </source>
</reference>
<dbReference type="GO" id="GO:0004523">
    <property type="term" value="F:RNA-DNA hybrid ribonuclease activity"/>
    <property type="evidence" value="ECO:0007669"/>
    <property type="project" value="InterPro"/>
</dbReference>
<feature type="domain" description="Reverse transcriptase zinc-binding" evidence="2">
    <location>
        <begin position="2"/>
        <end position="68"/>
    </location>
</feature>
<organism evidence="3">
    <name type="scientific">Sesamum latifolium</name>
    <dbReference type="NCBI Taxonomy" id="2727402"/>
    <lineage>
        <taxon>Eukaryota</taxon>
        <taxon>Viridiplantae</taxon>
        <taxon>Streptophyta</taxon>
        <taxon>Embryophyta</taxon>
        <taxon>Tracheophyta</taxon>
        <taxon>Spermatophyta</taxon>
        <taxon>Magnoliopsida</taxon>
        <taxon>eudicotyledons</taxon>
        <taxon>Gunneridae</taxon>
        <taxon>Pentapetalae</taxon>
        <taxon>asterids</taxon>
        <taxon>lamiids</taxon>
        <taxon>Lamiales</taxon>
        <taxon>Pedaliaceae</taxon>
        <taxon>Sesamum</taxon>
    </lineage>
</organism>
<proteinExistence type="predicted"/>
<reference evidence="3" key="1">
    <citation type="submission" date="2020-06" db="EMBL/GenBank/DDBJ databases">
        <authorList>
            <person name="Li T."/>
            <person name="Hu X."/>
            <person name="Zhang T."/>
            <person name="Song X."/>
            <person name="Zhang H."/>
            <person name="Dai N."/>
            <person name="Sheng W."/>
            <person name="Hou X."/>
            <person name="Wei L."/>
        </authorList>
    </citation>
    <scope>NUCLEOTIDE SEQUENCE</scope>
    <source>
        <strain evidence="3">KEN1</strain>
        <tissue evidence="3">Leaf</tissue>
    </source>
</reference>
<name>A0AAW2UFP6_9LAMI</name>
<evidence type="ECO:0008006" key="4">
    <source>
        <dbReference type="Google" id="ProtNLM"/>
    </source>
</evidence>
<dbReference type="GO" id="GO:0003676">
    <property type="term" value="F:nucleic acid binding"/>
    <property type="evidence" value="ECO:0007669"/>
    <property type="project" value="InterPro"/>
</dbReference>
<dbReference type="InterPro" id="IPR044730">
    <property type="entry name" value="RNase_H-like_dom_plant"/>
</dbReference>
<dbReference type="InterPro" id="IPR052929">
    <property type="entry name" value="RNase_H-like_EbsB-rel"/>
</dbReference>
<feature type="domain" description="RNase H type-1" evidence="1">
    <location>
        <begin position="171"/>
        <end position="293"/>
    </location>
</feature>
<comment type="caution">
    <text evidence="3">The sequence shown here is derived from an EMBL/GenBank/DDBJ whole genome shotgun (WGS) entry which is preliminary data.</text>
</comment>
<dbReference type="Gene3D" id="3.30.420.10">
    <property type="entry name" value="Ribonuclease H-like superfamily/Ribonuclease H"/>
    <property type="match status" value="1"/>
</dbReference>
<dbReference type="InterPro" id="IPR002156">
    <property type="entry name" value="RNaseH_domain"/>
</dbReference>